<keyword evidence="2" id="KW-1185">Reference proteome</keyword>
<protein>
    <submittedName>
        <fullName evidence="1">Uncharacterized protein</fullName>
    </submittedName>
</protein>
<dbReference type="EMBL" id="JBDIZK010000003">
    <property type="protein sequence ID" value="MEN3746822.1"/>
    <property type="molecule type" value="Genomic_DNA"/>
</dbReference>
<evidence type="ECO:0000313" key="1">
    <source>
        <dbReference type="EMBL" id="MEN3746822.1"/>
    </source>
</evidence>
<dbReference type="RefSeq" id="WP_346245819.1">
    <property type="nucleotide sequence ID" value="NZ_JBDIZK010000003.1"/>
</dbReference>
<reference evidence="1 2" key="1">
    <citation type="submission" date="2024-05" db="EMBL/GenBank/DDBJ databases">
        <title>Sphingomonas sp. HF-S3 16S ribosomal RNA gene Genome sequencing and assembly.</title>
        <authorList>
            <person name="Lee H."/>
        </authorList>
    </citation>
    <scope>NUCLEOTIDE SEQUENCE [LARGE SCALE GENOMIC DNA]</scope>
    <source>
        <strain evidence="1 2">HF-S3</strain>
    </source>
</reference>
<gene>
    <name evidence="1" type="ORF">TPR58_06570</name>
</gene>
<organism evidence="1 2">
    <name type="scientific">Sphingomonas rustica</name>
    <dbReference type="NCBI Taxonomy" id="3103142"/>
    <lineage>
        <taxon>Bacteria</taxon>
        <taxon>Pseudomonadati</taxon>
        <taxon>Pseudomonadota</taxon>
        <taxon>Alphaproteobacteria</taxon>
        <taxon>Sphingomonadales</taxon>
        <taxon>Sphingomonadaceae</taxon>
        <taxon>Sphingomonas</taxon>
    </lineage>
</organism>
<evidence type="ECO:0000313" key="2">
    <source>
        <dbReference type="Proteomes" id="UP001427805"/>
    </source>
</evidence>
<comment type="caution">
    <text evidence="1">The sequence shown here is derived from an EMBL/GenBank/DDBJ whole genome shotgun (WGS) entry which is preliminary data.</text>
</comment>
<proteinExistence type="predicted"/>
<sequence>MRRGPTTIAPEVIDCIEHGRSPSFDEMMRVADHIRGDVRGGTSAFSWGVAIDDRSHLLLCLKAAHAALIGDV</sequence>
<dbReference type="Proteomes" id="UP001427805">
    <property type="component" value="Unassembled WGS sequence"/>
</dbReference>
<accession>A0ABV0B5D9</accession>
<name>A0ABV0B5D9_9SPHN</name>